<sequence>MLEKDECYKVKRKYKEICFYYLSPVLDIDHITADELEIVDNKLYFNFMKRVKIISSLEEIYNIVNEIV</sequence>
<comment type="caution">
    <text evidence="1">The sequence shown here is derived from an EMBL/GenBank/DDBJ whole genome shotgun (WGS) entry which is preliminary data.</text>
</comment>
<dbReference type="EMBL" id="SRYA01000009">
    <property type="protein sequence ID" value="TGY97174.1"/>
    <property type="molecule type" value="Genomic_DNA"/>
</dbReference>
<name>A0AC61RYL9_9FIRM</name>
<organism evidence="1 2">
    <name type="scientific">Petralouisia muris</name>
    <dbReference type="NCBI Taxonomy" id="3032872"/>
    <lineage>
        <taxon>Bacteria</taxon>
        <taxon>Bacillati</taxon>
        <taxon>Bacillota</taxon>
        <taxon>Clostridia</taxon>
        <taxon>Lachnospirales</taxon>
        <taxon>Lachnospiraceae</taxon>
        <taxon>Petralouisia</taxon>
    </lineage>
</organism>
<evidence type="ECO:0000313" key="2">
    <source>
        <dbReference type="Proteomes" id="UP000304953"/>
    </source>
</evidence>
<dbReference type="Proteomes" id="UP000304953">
    <property type="component" value="Unassembled WGS sequence"/>
</dbReference>
<evidence type="ECO:0000313" key="1">
    <source>
        <dbReference type="EMBL" id="TGY97174.1"/>
    </source>
</evidence>
<accession>A0AC61RYL9</accession>
<gene>
    <name evidence="1" type="ORF">E5329_05710</name>
</gene>
<reference evidence="1" key="1">
    <citation type="submission" date="2019-04" db="EMBL/GenBank/DDBJ databases">
        <title>Microbes associate with the intestines of laboratory mice.</title>
        <authorList>
            <person name="Navarre W."/>
            <person name="Wong E."/>
            <person name="Huang K."/>
            <person name="Tropini C."/>
            <person name="Ng K."/>
            <person name="Yu B."/>
        </authorList>
    </citation>
    <scope>NUCLEOTIDE SEQUENCE</scope>
    <source>
        <strain evidence="1">NM01_1-7b</strain>
    </source>
</reference>
<protein>
    <submittedName>
        <fullName evidence="1">Uncharacterized protein</fullName>
    </submittedName>
</protein>
<keyword evidence="2" id="KW-1185">Reference proteome</keyword>
<proteinExistence type="predicted"/>